<dbReference type="AlphaFoldDB" id="A0A3R5WQY4"/>
<proteinExistence type="predicted"/>
<dbReference type="EMBL" id="QRVK01000027">
    <property type="protein sequence ID" value="RGS40508.1"/>
    <property type="molecule type" value="Genomic_DNA"/>
</dbReference>
<dbReference type="InterPro" id="IPR046683">
    <property type="entry name" value="DUF6553"/>
</dbReference>
<evidence type="ECO:0000313" key="2">
    <source>
        <dbReference type="Proteomes" id="UP000283295"/>
    </source>
</evidence>
<sequence>MENSWIEEFYGETDADKRLELLENNSTDMDGDSAGSSTAFRQRLWTARYGKRKPKNDAFVGCLMELKYISEGGSVDIGGQKKKQAVEIISKLCLFDADRRSAEEQEILLYELKNAFLKFIEVSRGGRGFTSIAFGMGQLSDEGVAKKIADQISSIAFDTPHMLHMDKEFAILQSAALAAFRQEYPNREHFLRK</sequence>
<dbReference type="OrthoDB" id="1770640at2"/>
<comment type="caution">
    <text evidence="1">The sequence shown here is derived from an EMBL/GenBank/DDBJ whole genome shotgun (WGS) entry which is preliminary data.</text>
</comment>
<organism evidence="1 2">
    <name type="scientific">Coprococcus eutactus</name>
    <dbReference type="NCBI Taxonomy" id="33043"/>
    <lineage>
        <taxon>Bacteria</taxon>
        <taxon>Bacillati</taxon>
        <taxon>Bacillota</taxon>
        <taxon>Clostridia</taxon>
        <taxon>Lachnospirales</taxon>
        <taxon>Lachnospiraceae</taxon>
        <taxon>Coprococcus</taxon>
    </lineage>
</organism>
<dbReference type="Proteomes" id="UP000283295">
    <property type="component" value="Unassembled WGS sequence"/>
</dbReference>
<name>A0A3R5WQY4_9FIRM</name>
<accession>A0A3R5WQY4</accession>
<dbReference type="Pfam" id="PF20190">
    <property type="entry name" value="DUF6553"/>
    <property type="match status" value="1"/>
</dbReference>
<gene>
    <name evidence="1" type="ORF">DWX94_10110</name>
</gene>
<reference evidence="1 2" key="1">
    <citation type="submission" date="2018-08" db="EMBL/GenBank/DDBJ databases">
        <title>A genome reference for cultivated species of the human gut microbiota.</title>
        <authorList>
            <person name="Zou Y."/>
            <person name="Xue W."/>
            <person name="Luo G."/>
        </authorList>
    </citation>
    <scope>NUCLEOTIDE SEQUENCE [LARGE SCALE GENOMIC DNA]</scope>
    <source>
        <strain evidence="1 2">AF22-21</strain>
    </source>
</reference>
<evidence type="ECO:0000313" key="1">
    <source>
        <dbReference type="EMBL" id="RGS40508.1"/>
    </source>
</evidence>
<protein>
    <submittedName>
        <fullName evidence="1">Uncharacterized protein</fullName>
    </submittedName>
</protein>